<feature type="chain" id="PRO_5045103664" evidence="4">
    <location>
        <begin position="25"/>
        <end position="459"/>
    </location>
</feature>
<reference evidence="7" key="1">
    <citation type="journal article" date="2019" name="Int. J. Syst. Evol. Microbiol.">
        <title>The Global Catalogue of Microorganisms (GCM) 10K type strain sequencing project: providing services to taxonomists for standard genome sequencing and annotation.</title>
        <authorList>
            <consortium name="The Broad Institute Genomics Platform"/>
            <consortium name="The Broad Institute Genome Sequencing Center for Infectious Disease"/>
            <person name="Wu L."/>
            <person name="Ma J."/>
        </authorList>
    </citation>
    <scope>NUCLEOTIDE SEQUENCE [LARGE SCALE GENOMIC DNA]</scope>
    <source>
        <strain evidence="7">JCM 9371</strain>
    </source>
</reference>
<dbReference type="InterPro" id="IPR051010">
    <property type="entry name" value="BCAA_transport"/>
</dbReference>
<feature type="domain" description="Leucine-binding protein" evidence="5">
    <location>
        <begin position="85"/>
        <end position="400"/>
    </location>
</feature>
<organism evidence="6 7">
    <name type="scientific">Actinomadura fibrosa</name>
    <dbReference type="NCBI Taxonomy" id="111802"/>
    <lineage>
        <taxon>Bacteria</taxon>
        <taxon>Bacillati</taxon>
        <taxon>Actinomycetota</taxon>
        <taxon>Actinomycetes</taxon>
        <taxon>Streptosporangiales</taxon>
        <taxon>Thermomonosporaceae</taxon>
        <taxon>Actinomadura</taxon>
    </lineage>
</organism>
<dbReference type="SUPFAM" id="SSF53822">
    <property type="entry name" value="Periplasmic binding protein-like I"/>
    <property type="match status" value="1"/>
</dbReference>
<protein>
    <submittedName>
        <fullName evidence="6">ABC transporter substrate-binding protein</fullName>
    </submittedName>
</protein>
<dbReference type="InterPro" id="IPR028081">
    <property type="entry name" value="Leu-bd"/>
</dbReference>
<dbReference type="InterPro" id="IPR028082">
    <property type="entry name" value="Peripla_BP_I"/>
</dbReference>
<keyword evidence="7" id="KW-1185">Reference proteome</keyword>
<name>A0ABW2XVJ9_9ACTN</name>
<dbReference type="Pfam" id="PF13458">
    <property type="entry name" value="Peripla_BP_6"/>
    <property type="match status" value="1"/>
</dbReference>
<comment type="similarity">
    <text evidence="1">Belongs to the leucine-binding protein family.</text>
</comment>
<evidence type="ECO:0000256" key="1">
    <source>
        <dbReference type="ARBA" id="ARBA00010062"/>
    </source>
</evidence>
<accession>A0ABW2XVJ9</accession>
<feature type="region of interest" description="Disordered" evidence="3">
    <location>
        <begin position="22"/>
        <end position="41"/>
    </location>
</feature>
<dbReference type="PANTHER" id="PTHR30483">
    <property type="entry name" value="LEUCINE-SPECIFIC-BINDING PROTEIN"/>
    <property type="match status" value="1"/>
</dbReference>
<gene>
    <name evidence="6" type="ORF">ACFQZM_35370</name>
</gene>
<dbReference type="RefSeq" id="WP_131760614.1">
    <property type="nucleotide sequence ID" value="NZ_CAACUY010000123.1"/>
</dbReference>
<proteinExistence type="inferred from homology"/>
<keyword evidence="2 4" id="KW-0732">Signal</keyword>
<evidence type="ECO:0000256" key="3">
    <source>
        <dbReference type="SAM" id="MobiDB-lite"/>
    </source>
</evidence>
<evidence type="ECO:0000256" key="4">
    <source>
        <dbReference type="SAM" id="SignalP"/>
    </source>
</evidence>
<dbReference type="Proteomes" id="UP001597063">
    <property type="component" value="Unassembled WGS sequence"/>
</dbReference>
<evidence type="ECO:0000313" key="7">
    <source>
        <dbReference type="Proteomes" id="UP001597063"/>
    </source>
</evidence>
<evidence type="ECO:0000259" key="5">
    <source>
        <dbReference type="Pfam" id="PF13458"/>
    </source>
</evidence>
<sequence length="459" mass="48743">MRTPTTMAAALAAAALLAAGCGRGGDGDSEEPKAGAARTPAASAEFGDLKDVCGPGSPAKASAQGVTKDEIGVGVLSDVGFTKNPELADAAKVFTSWCNELGGVKGRKLVGHLRDTRMMEVRQRVLESCRQDFALVGGSAALDGMGTKDRLSCLLPDFPAQQSMPQNNGSDLQFGQTGGASYNRYHGYWSWLLKEAYPGSKGSLGIISGDSPVTKSLGGEAQESLKALGGSVVYNNLYPAQGVSDWTPYAQAIKSKGVKGLIFYGDFTSLAKLEQILTSIGYRLDWIDANNNAYLPQFIKLAGPSLKVQNNFADLSGVHPLESASDSPATRKVQELYKRYGSGAQVTMVGLRSFSAWLLFAKAAGTCGDDLTRRCVYDAARKESAWTAGGLQAPIDLSKKDVPLDCFNVEKATPEGWRPADFKPTSGPYRCGAPKYRYTGDYGRPLTLADVGKSLNDLK</sequence>
<dbReference type="EMBL" id="JBHTGP010000018">
    <property type="protein sequence ID" value="MFD0689815.1"/>
    <property type="molecule type" value="Genomic_DNA"/>
</dbReference>
<dbReference type="Gene3D" id="3.40.50.2300">
    <property type="match status" value="2"/>
</dbReference>
<dbReference type="PANTHER" id="PTHR30483:SF6">
    <property type="entry name" value="PERIPLASMIC BINDING PROTEIN OF ABC TRANSPORTER FOR NATURAL AMINO ACIDS"/>
    <property type="match status" value="1"/>
</dbReference>
<evidence type="ECO:0000313" key="6">
    <source>
        <dbReference type="EMBL" id="MFD0689815.1"/>
    </source>
</evidence>
<evidence type="ECO:0000256" key="2">
    <source>
        <dbReference type="ARBA" id="ARBA00022729"/>
    </source>
</evidence>
<feature type="signal peptide" evidence="4">
    <location>
        <begin position="1"/>
        <end position="24"/>
    </location>
</feature>
<dbReference type="PROSITE" id="PS51257">
    <property type="entry name" value="PROKAR_LIPOPROTEIN"/>
    <property type="match status" value="1"/>
</dbReference>
<comment type="caution">
    <text evidence="6">The sequence shown here is derived from an EMBL/GenBank/DDBJ whole genome shotgun (WGS) entry which is preliminary data.</text>
</comment>